<keyword evidence="3" id="KW-1185">Reference proteome</keyword>
<dbReference type="Proteomes" id="UP000277204">
    <property type="component" value="Unassembled WGS sequence"/>
</dbReference>
<dbReference type="EMBL" id="UZAI01018446">
    <property type="protein sequence ID" value="VDP37101.1"/>
    <property type="molecule type" value="Genomic_DNA"/>
</dbReference>
<protein>
    <submittedName>
        <fullName evidence="2">Uncharacterized protein</fullName>
    </submittedName>
</protein>
<evidence type="ECO:0000256" key="1">
    <source>
        <dbReference type="SAM" id="MobiDB-lite"/>
    </source>
</evidence>
<reference evidence="2 3" key="1">
    <citation type="submission" date="2018-11" db="EMBL/GenBank/DDBJ databases">
        <authorList>
            <consortium name="Pathogen Informatics"/>
        </authorList>
    </citation>
    <scope>NUCLEOTIDE SEQUENCE [LARGE SCALE GENOMIC DNA]</scope>
    <source>
        <strain evidence="2 3">Zambia</strain>
    </source>
</reference>
<sequence>MEHLTKTSDKAPSEWNTNEPYDTTEGLAPECGSLKGSVRNKEVISTTEDRDQCNRWIEHFEELLNRPETLDPLDIEAAHTDLLMDVTRDHRSHETNIYWECGSWIRQYTS</sequence>
<feature type="compositionally biased region" description="Basic and acidic residues" evidence="1">
    <location>
        <begin position="1"/>
        <end position="12"/>
    </location>
</feature>
<proteinExistence type="predicted"/>
<dbReference type="AlphaFoldDB" id="A0A183MXK1"/>
<feature type="region of interest" description="Disordered" evidence="1">
    <location>
        <begin position="1"/>
        <end position="33"/>
    </location>
</feature>
<name>A0A183MXK1_9TREM</name>
<evidence type="ECO:0000313" key="2">
    <source>
        <dbReference type="EMBL" id="VDP37101.1"/>
    </source>
</evidence>
<organism evidence="2 3">
    <name type="scientific">Schistosoma margrebowiei</name>
    <dbReference type="NCBI Taxonomy" id="48269"/>
    <lineage>
        <taxon>Eukaryota</taxon>
        <taxon>Metazoa</taxon>
        <taxon>Spiralia</taxon>
        <taxon>Lophotrochozoa</taxon>
        <taxon>Platyhelminthes</taxon>
        <taxon>Trematoda</taxon>
        <taxon>Digenea</taxon>
        <taxon>Strigeidida</taxon>
        <taxon>Schistosomatoidea</taxon>
        <taxon>Schistosomatidae</taxon>
        <taxon>Schistosoma</taxon>
    </lineage>
</organism>
<accession>A0A183MXK1</accession>
<gene>
    <name evidence="2" type="ORF">SMRZ_LOCUS20776</name>
</gene>
<evidence type="ECO:0000313" key="3">
    <source>
        <dbReference type="Proteomes" id="UP000277204"/>
    </source>
</evidence>